<dbReference type="HOGENOM" id="CLU_571490_0_0_1"/>
<evidence type="ECO:0000313" key="4">
    <source>
        <dbReference type="EnsemblMetazoa" id="PHUM310350-PA"/>
    </source>
</evidence>
<evidence type="ECO:0000313" key="5">
    <source>
        <dbReference type="Proteomes" id="UP000009046"/>
    </source>
</evidence>
<feature type="compositionally biased region" description="Low complexity" evidence="1">
    <location>
        <begin position="171"/>
        <end position="182"/>
    </location>
</feature>
<evidence type="ECO:0000313" key="3">
    <source>
        <dbReference type="EMBL" id="EEB14588.1"/>
    </source>
</evidence>
<reference evidence="3" key="1">
    <citation type="submission" date="2007-04" db="EMBL/GenBank/DDBJ databases">
        <title>Annotation of Pediculus humanus corporis strain USDA.</title>
        <authorList>
            <person name="Kirkness E."/>
            <person name="Hannick L."/>
            <person name="Hass B."/>
            <person name="Bruggner R."/>
            <person name="Lawson D."/>
            <person name="Bidwell S."/>
            <person name="Joardar V."/>
            <person name="Caler E."/>
            <person name="Walenz B."/>
            <person name="Inman J."/>
            <person name="Schobel S."/>
            <person name="Galinsky K."/>
            <person name="Amedeo P."/>
            <person name="Strausberg R."/>
        </authorList>
    </citation>
    <scope>NUCLEOTIDE SEQUENCE</scope>
    <source>
        <strain evidence="3">USDA</strain>
    </source>
</reference>
<feature type="compositionally biased region" description="Polar residues" evidence="1">
    <location>
        <begin position="424"/>
        <end position="439"/>
    </location>
</feature>
<feature type="domain" description="E3 ubiquitin-protein ligase RNF220 middle" evidence="2">
    <location>
        <begin position="216"/>
        <end position="466"/>
    </location>
</feature>
<reference evidence="3" key="2">
    <citation type="submission" date="2007-04" db="EMBL/GenBank/DDBJ databases">
        <title>The genome of the human body louse.</title>
        <authorList>
            <consortium name="The Human Body Louse Genome Consortium"/>
            <person name="Kirkness E."/>
            <person name="Walenz B."/>
            <person name="Hass B."/>
            <person name="Bruggner R."/>
            <person name="Strausberg R."/>
        </authorList>
    </citation>
    <scope>NUCLEOTIDE SEQUENCE</scope>
    <source>
        <strain evidence="3">USDA</strain>
    </source>
</reference>
<dbReference type="GO" id="GO:0061630">
    <property type="term" value="F:ubiquitin protein ligase activity"/>
    <property type="evidence" value="ECO:0007669"/>
    <property type="project" value="TreeGrafter"/>
</dbReference>
<evidence type="ECO:0000256" key="1">
    <source>
        <dbReference type="SAM" id="MobiDB-lite"/>
    </source>
</evidence>
<accession>E0VMI2</accession>
<dbReference type="GeneID" id="8235891"/>
<dbReference type="OMA" id="CKNTNIE"/>
<evidence type="ECO:0000259" key="2">
    <source>
        <dbReference type="Pfam" id="PF15926"/>
    </source>
</evidence>
<dbReference type="AlphaFoldDB" id="E0VMI2"/>
<reference evidence="4" key="3">
    <citation type="submission" date="2020-05" db="UniProtKB">
        <authorList>
            <consortium name="EnsemblMetazoa"/>
        </authorList>
    </citation>
    <scope>IDENTIFICATION</scope>
    <source>
        <strain evidence="4">USDA</strain>
    </source>
</reference>
<dbReference type="FunCoup" id="E0VMI2">
    <property type="interactions" value="1317"/>
</dbReference>
<dbReference type="RefSeq" id="XP_002427326.1">
    <property type="nucleotide sequence ID" value="XM_002427281.1"/>
</dbReference>
<gene>
    <name evidence="4" type="primary">8235891</name>
    <name evidence="3" type="ORF">Phum_PHUM310350</name>
</gene>
<organism>
    <name type="scientific">Pediculus humanus subsp. corporis</name>
    <name type="common">Body louse</name>
    <dbReference type="NCBI Taxonomy" id="121224"/>
    <lineage>
        <taxon>Eukaryota</taxon>
        <taxon>Metazoa</taxon>
        <taxon>Ecdysozoa</taxon>
        <taxon>Arthropoda</taxon>
        <taxon>Hexapoda</taxon>
        <taxon>Insecta</taxon>
        <taxon>Pterygota</taxon>
        <taxon>Neoptera</taxon>
        <taxon>Paraneoptera</taxon>
        <taxon>Psocodea</taxon>
        <taxon>Troctomorpha</taxon>
        <taxon>Phthiraptera</taxon>
        <taxon>Anoplura</taxon>
        <taxon>Pediculidae</taxon>
        <taxon>Pediculus</taxon>
    </lineage>
</organism>
<feature type="region of interest" description="Disordered" evidence="1">
    <location>
        <begin position="393"/>
        <end position="478"/>
    </location>
</feature>
<feature type="region of interest" description="Disordered" evidence="1">
    <location>
        <begin position="106"/>
        <end position="209"/>
    </location>
</feature>
<sequence length="478" mass="53868">MENVFATQFLTEGTTPHLNNISDTIKMQLGPFNPQVQDSKTLNIHSLHASAFRLRYGNNYPRFPAHLIQHLQPQLFPTTVDQRLHFASGAFRPFTVPTPQNKLFPSAFAPPLKTDNNSHDSIQEISPGPYVSSYYGSETEDDTNFRSNSDRGEVELQTGEQNSKLELRQKTSSTPSPPQSSLTKDDCKTEIGNEKEMVENMDSDNSENRNMRRMKFSLDPTSCPICGIMVLLGEAEAHFFKELEKLTHLTTINRDKKYAIEKYRDVQSCFPTFGNSSSSSSSDDNGSLTDSGVPRGRWETYQRIKSNRLSRLRIKNRKKKNGDPVCPVCNEKIQGSVENINLHHTDEAEEDEDENIDVEGDSEVYGEYEWTGRHLIRATTFLVGGFTAGLLTSDTSSSSNNHHHQQPLEKNERIPNLIEGEDSNCVTPAQFSDTDTSYNADDDNVKDKGGKHREKNSIQTINESDYEKCSNGKTINRP</sequence>
<proteinExistence type="predicted"/>
<keyword evidence="5" id="KW-1185">Reference proteome</keyword>
<dbReference type="InParanoid" id="E0VMI2"/>
<feature type="compositionally biased region" description="Basic and acidic residues" evidence="1">
    <location>
        <begin position="183"/>
        <end position="198"/>
    </location>
</feature>
<dbReference type="Pfam" id="PF15926">
    <property type="entry name" value="RNF220"/>
    <property type="match status" value="1"/>
</dbReference>
<dbReference type="Proteomes" id="UP000009046">
    <property type="component" value="Unassembled WGS sequence"/>
</dbReference>
<name>E0VMI2_PEDHC</name>
<dbReference type="EMBL" id="AAZO01003603">
    <property type="status" value="NOT_ANNOTATED_CDS"/>
    <property type="molecule type" value="Genomic_DNA"/>
</dbReference>
<feature type="region of interest" description="Disordered" evidence="1">
    <location>
        <begin position="274"/>
        <end position="296"/>
    </location>
</feature>
<dbReference type="VEuPathDB" id="VectorBase:PHUM310350"/>
<dbReference type="OrthoDB" id="8195023at2759"/>
<dbReference type="STRING" id="121224.E0VMI2"/>
<dbReference type="EnsemblMetazoa" id="PHUM310350-RA">
    <property type="protein sequence ID" value="PHUM310350-PA"/>
    <property type="gene ID" value="PHUM310350"/>
</dbReference>
<dbReference type="CTD" id="8235891"/>
<dbReference type="EMBL" id="DS235312">
    <property type="protein sequence ID" value="EEB14588.1"/>
    <property type="molecule type" value="Genomic_DNA"/>
</dbReference>
<dbReference type="InterPro" id="IPR052443">
    <property type="entry name" value="E3_ubiq-ligase_RNF220-like"/>
</dbReference>
<dbReference type="PANTHER" id="PTHR13459:SF1">
    <property type="entry name" value="E3 UBIQUITIN-PROTEIN LIGASE RNF220 ISOFORM X1"/>
    <property type="match status" value="1"/>
</dbReference>
<dbReference type="eggNOG" id="ENOG502QR1N">
    <property type="taxonomic scope" value="Eukaryota"/>
</dbReference>
<protein>
    <recommendedName>
        <fullName evidence="2">E3 ubiquitin-protein ligase RNF220 middle domain-containing protein</fullName>
    </recommendedName>
</protein>
<dbReference type="KEGG" id="phu:Phum_PHUM310350"/>
<dbReference type="PANTHER" id="PTHR13459">
    <property type="entry name" value="E3 UBIQUITIN-PROTEIN LIGASE RNF220 ISOFORM X1"/>
    <property type="match status" value="1"/>
</dbReference>
<dbReference type="GO" id="GO:0016567">
    <property type="term" value="P:protein ubiquitination"/>
    <property type="evidence" value="ECO:0007669"/>
    <property type="project" value="TreeGrafter"/>
</dbReference>
<dbReference type="InterPro" id="IPR031824">
    <property type="entry name" value="RNF220_mid"/>
</dbReference>
<feature type="compositionally biased region" description="Low complexity" evidence="1">
    <location>
        <begin position="274"/>
        <end position="287"/>
    </location>
</feature>
<feature type="compositionally biased region" description="Low complexity" evidence="1">
    <location>
        <begin position="126"/>
        <end position="137"/>
    </location>
</feature>